<keyword evidence="2" id="KW-1185">Reference proteome</keyword>
<comment type="caution">
    <text evidence="1">The sequence shown here is derived from an EMBL/GenBank/DDBJ whole genome shotgun (WGS) entry which is preliminary data.</text>
</comment>
<dbReference type="RefSeq" id="WP_210653593.1">
    <property type="nucleotide sequence ID" value="NZ_JAGKQQ010000001.1"/>
</dbReference>
<gene>
    <name evidence="1" type="ORF">J8F10_09515</name>
</gene>
<organism evidence="1 2">
    <name type="scientific">Gemmata palustris</name>
    <dbReference type="NCBI Taxonomy" id="2822762"/>
    <lineage>
        <taxon>Bacteria</taxon>
        <taxon>Pseudomonadati</taxon>
        <taxon>Planctomycetota</taxon>
        <taxon>Planctomycetia</taxon>
        <taxon>Gemmatales</taxon>
        <taxon>Gemmataceae</taxon>
        <taxon>Gemmata</taxon>
    </lineage>
</organism>
<sequence>MPLTLEQFVEKIHARPDLPWPVAPKIDAPKAKPSLHPMPVKAVFWTVYGTLVAIPQGELTFEHSQDFLTAAALEKVIKEFKMWNSMSRKPGAPSEYMRELFNKALTTLRLTGGGGGEKFPEVQSERIWDDIVKKLQQKEYTFDAITYGPVNEYVKKIAYFYHASIQGVGPYPGAADALKLLAGRSVFQGLLADGQCFTAGQLQRCLKLEDPDFDLNAIIPPALRLISAEKKARKPSDTLFKAAAALAEGRGLVPSEVLHVGSNLTRDIGPAKKHGFRTALFAGDKNSLAATGEQLKDPALRPDALITELPQVLELIE</sequence>
<dbReference type="Proteomes" id="UP000676565">
    <property type="component" value="Unassembled WGS sequence"/>
</dbReference>
<dbReference type="SUPFAM" id="SSF56784">
    <property type="entry name" value="HAD-like"/>
    <property type="match status" value="1"/>
</dbReference>
<name>A0ABS5BP85_9BACT</name>
<evidence type="ECO:0000313" key="2">
    <source>
        <dbReference type="Proteomes" id="UP000676565"/>
    </source>
</evidence>
<keyword evidence="1" id="KW-0378">Hydrolase</keyword>
<dbReference type="Gene3D" id="3.40.50.1000">
    <property type="entry name" value="HAD superfamily/HAD-like"/>
    <property type="match status" value="1"/>
</dbReference>
<accession>A0ABS5BP85</accession>
<dbReference type="InterPro" id="IPR023214">
    <property type="entry name" value="HAD_sf"/>
</dbReference>
<dbReference type="Pfam" id="PF13242">
    <property type="entry name" value="Hydrolase_like"/>
    <property type="match status" value="1"/>
</dbReference>
<protein>
    <submittedName>
        <fullName evidence="1">HAD family hydrolase</fullName>
    </submittedName>
</protein>
<reference evidence="1 2" key="1">
    <citation type="submission" date="2021-04" db="EMBL/GenBank/DDBJ databases">
        <authorList>
            <person name="Ivanova A."/>
        </authorList>
    </citation>
    <scope>NUCLEOTIDE SEQUENCE [LARGE SCALE GENOMIC DNA]</scope>
    <source>
        <strain evidence="1 2">G18</strain>
    </source>
</reference>
<dbReference type="GO" id="GO:0016787">
    <property type="term" value="F:hydrolase activity"/>
    <property type="evidence" value="ECO:0007669"/>
    <property type="project" value="UniProtKB-KW"/>
</dbReference>
<dbReference type="InterPro" id="IPR036412">
    <property type="entry name" value="HAD-like_sf"/>
</dbReference>
<dbReference type="EMBL" id="JAGKQQ010000001">
    <property type="protein sequence ID" value="MBP3955517.1"/>
    <property type="molecule type" value="Genomic_DNA"/>
</dbReference>
<evidence type="ECO:0000313" key="1">
    <source>
        <dbReference type="EMBL" id="MBP3955517.1"/>
    </source>
</evidence>
<proteinExistence type="predicted"/>